<dbReference type="EC" id="2.7.7.65" evidence="1"/>
<accession>A0A1T4JI20</accession>
<evidence type="ECO:0000256" key="1">
    <source>
        <dbReference type="ARBA" id="ARBA00012528"/>
    </source>
</evidence>
<dbReference type="SUPFAM" id="SSF48452">
    <property type="entry name" value="TPR-like"/>
    <property type="match status" value="1"/>
</dbReference>
<organism evidence="4 5">
    <name type="scientific">Treponema porcinum</name>
    <dbReference type="NCBI Taxonomy" id="261392"/>
    <lineage>
        <taxon>Bacteria</taxon>
        <taxon>Pseudomonadati</taxon>
        <taxon>Spirochaetota</taxon>
        <taxon>Spirochaetia</taxon>
        <taxon>Spirochaetales</taxon>
        <taxon>Treponemataceae</taxon>
        <taxon>Treponema</taxon>
    </lineage>
</organism>
<dbReference type="InterPro" id="IPR043128">
    <property type="entry name" value="Rev_trsase/Diguanyl_cyclase"/>
</dbReference>
<dbReference type="EMBL" id="FUWG01000002">
    <property type="protein sequence ID" value="SJZ29799.1"/>
    <property type="molecule type" value="Genomic_DNA"/>
</dbReference>
<evidence type="ECO:0000259" key="3">
    <source>
        <dbReference type="PROSITE" id="PS50887"/>
    </source>
</evidence>
<dbReference type="SUPFAM" id="SSF55073">
    <property type="entry name" value="Nucleotide cyclase"/>
    <property type="match status" value="1"/>
</dbReference>
<evidence type="ECO:0000313" key="5">
    <source>
        <dbReference type="Proteomes" id="UP000190423"/>
    </source>
</evidence>
<dbReference type="InterPro" id="IPR050469">
    <property type="entry name" value="Diguanylate_Cyclase"/>
</dbReference>
<feature type="domain" description="GGDEF" evidence="3">
    <location>
        <begin position="887"/>
        <end position="1034"/>
    </location>
</feature>
<gene>
    <name evidence="4" type="ORF">SAMN02745149_00278</name>
</gene>
<dbReference type="GeneID" id="78315600"/>
<reference evidence="4 5" key="1">
    <citation type="submission" date="2017-02" db="EMBL/GenBank/DDBJ databases">
        <authorList>
            <person name="Peterson S.W."/>
        </authorList>
    </citation>
    <scope>NUCLEOTIDE SEQUENCE [LARGE SCALE GENOMIC DNA]</scope>
    <source>
        <strain evidence="4 5">ATCC BAA-908</strain>
    </source>
</reference>
<dbReference type="PROSITE" id="PS50887">
    <property type="entry name" value="GGDEF"/>
    <property type="match status" value="1"/>
</dbReference>
<dbReference type="OrthoDB" id="9779586at2"/>
<dbReference type="Pfam" id="PF00990">
    <property type="entry name" value="GGDEF"/>
    <property type="match status" value="1"/>
</dbReference>
<evidence type="ECO:0000256" key="2">
    <source>
        <dbReference type="ARBA" id="ARBA00034247"/>
    </source>
</evidence>
<dbReference type="GO" id="GO:0052621">
    <property type="term" value="F:diguanylate cyclase activity"/>
    <property type="evidence" value="ECO:0007669"/>
    <property type="project" value="UniProtKB-EC"/>
</dbReference>
<dbReference type="InterPro" id="IPR000160">
    <property type="entry name" value="GGDEF_dom"/>
</dbReference>
<dbReference type="Gene3D" id="3.30.70.270">
    <property type="match status" value="1"/>
</dbReference>
<dbReference type="PANTHER" id="PTHR45138:SF9">
    <property type="entry name" value="DIGUANYLATE CYCLASE DGCM-RELATED"/>
    <property type="match status" value="1"/>
</dbReference>
<dbReference type="AlphaFoldDB" id="A0A1T4JI20"/>
<dbReference type="Gene3D" id="1.25.40.10">
    <property type="entry name" value="Tetratricopeptide repeat domain"/>
    <property type="match status" value="1"/>
</dbReference>
<protein>
    <recommendedName>
        <fullName evidence="1">diguanylate cyclase</fullName>
        <ecNumber evidence="1">2.7.7.65</ecNumber>
    </recommendedName>
</protein>
<dbReference type="NCBIfam" id="TIGR00254">
    <property type="entry name" value="GGDEF"/>
    <property type="match status" value="1"/>
</dbReference>
<dbReference type="InterPro" id="IPR029787">
    <property type="entry name" value="Nucleotide_cyclase"/>
</dbReference>
<dbReference type="Proteomes" id="UP000190423">
    <property type="component" value="Unassembled WGS sequence"/>
</dbReference>
<proteinExistence type="predicted"/>
<dbReference type="InterPro" id="IPR011990">
    <property type="entry name" value="TPR-like_helical_dom_sf"/>
</dbReference>
<dbReference type="PANTHER" id="PTHR45138">
    <property type="entry name" value="REGULATORY COMPONENTS OF SENSORY TRANSDUCTION SYSTEM"/>
    <property type="match status" value="1"/>
</dbReference>
<keyword evidence="5" id="KW-1185">Reference proteome</keyword>
<dbReference type="RefSeq" id="WP_078932191.1">
    <property type="nucleotide sequence ID" value="NZ_FUWG01000002.1"/>
</dbReference>
<name>A0A1T4JI20_TREPO</name>
<dbReference type="SMART" id="SM00267">
    <property type="entry name" value="GGDEF"/>
    <property type="match status" value="1"/>
</dbReference>
<sequence length="1055" mass="122228">MAFQKILSSIFEDFWQQKKEHIRFISVTESMMKTVSTIVSETEDVKIIDLAMNFSPLKPFLQILSDLSPDEKLIDSIAYSLQKETFKSFFSYGNAGERNDLIIMEEVFYEKKRYRETIVELLKRLCSGKYVILNAQYLYEESVDILKALEETSCKGKFVFLFDSLKNNSASKKTAEYIDSISNQKNFFTLSDDSKSDIYTDEISSGYDDLPSYETLFNGLHNCRLFLALEQSRGICNWLTLNIAKLGLNQLQTRALYMEMGLIDFYSFLPDEAALYLNNVLESQVDDEKNILATIFYAKVLAFKNANAYAAKCAHILTQKLQSNKESPYYALALATEYNITERSDSTASIETYNLALQMMEKHGLINNYINVMLYIPWAFVNDQDKRTIVDPNIDKALELSKKIDNQFALSTACHWKGILISFNDQTDQSLPWYYECNRIRTEIGDLSSIIKIRNGLSYEALIRANYIQSYTLINSFISRIDEINDYTEMIITLKNMSQALFYSRHYKEAYELLKKILHFMHLFDLEDASYSSFLPEYNDILIYKTIIDFFHGDYVRSKINLHNILHNGKSITAIDQPLTNFLQAIIYAQEKNIESSTEAFKMCIERFAQVGKSQEHRLVYMYYEYALVLSHFGYAEYGNHYLKEGFNLAKKKNLSYYTQNKESITCDDYTNAFCEVEPIKINLIYLEEKAEKERLMNQLHNRIHDYQFLNKVMLYGTNPPNIRTYVRNVLQAAFDYSMADAAFIAEKNESGWKILASDIRNDTPLPTSDMWEKFTNASKKSEQSQLVYEKDHQLLFCNISKFEFIGGIIIVPSKANVISTDNINTLNIAVSNIQAQLVMLKQNEHLLYISSTDQLSKLKNRRALQDFIILENEKLGRYRTRRKFTLQETIAFIDLDNFKYYNDTYGHETGDLLITCFSQLLKQIFRKVDFIARFGGDEFVCVLSDTSCTEGKRAAQRLYQGLEERNYFITDIEAFLHRKLEIPKVKRLGFSMGLCSNYDVEDNANLDIVLANADKALYYSKQHGKGCVSSWSEIKESVSESEEPPCRTGRADLK</sequence>
<dbReference type="STRING" id="261392.SAMN02745149_00278"/>
<dbReference type="CDD" id="cd01949">
    <property type="entry name" value="GGDEF"/>
    <property type="match status" value="1"/>
</dbReference>
<comment type="catalytic activity">
    <reaction evidence="2">
        <text>2 GTP = 3',3'-c-di-GMP + 2 diphosphate</text>
        <dbReference type="Rhea" id="RHEA:24898"/>
        <dbReference type="ChEBI" id="CHEBI:33019"/>
        <dbReference type="ChEBI" id="CHEBI:37565"/>
        <dbReference type="ChEBI" id="CHEBI:58805"/>
        <dbReference type="EC" id="2.7.7.65"/>
    </reaction>
</comment>
<evidence type="ECO:0000313" key="4">
    <source>
        <dbReference type="EMBL" id="SJZ29799.1"/>
    </source>
</evidence>